<dbReference type="AlphaFoldDB" id="A0A0F9GS20"/>
<sequence>MLLSENRPQFTKAPGKLHGRYRKFKWFAWYPVRLRGDQRLVVFENVVRHENVWGWGFLDVWYTKGNTE</sequence>
<evidence type="ECO:0000313" key="1">
    <source>
        <dbReference type="EMBL" id="KKL72210.1"/>
    </source>
</evidence>
<gene>
    <name evidence="1" type="ORF">LCGC14_2087210</name>
</gene>
<protein>
    <submittedName>
        <fullName evidence="1">Uncharacterized protein</fullName>
    </submittedName>
</protein>
<comment type="caution">
    <text evidence="1">The sequence shown here is derived from an EMBL/GenBank/DDBJ whole genome shotgun (WGS) entry which is preliminary data.</text>
</comment>
<proteinExistence type="predicted"/>
<dbReference type="EMBL" id="LAZR01025343">
    <property type="protein sequence ID" value="KKL72210.1"/>
    <property type="molecule type" value="Genomic_DNA"/>
</dbReference>
<organism evidence="1">
    <name type="scientific">marine sediment metagenome</name>
    <dbReference type="NCBI Taxonomy" id="412755"/>
    <lineage>
        <taxon>unclassified sequences</taxon>
        <taxon>metagenomes</taxon>
        <taxon>ecological metagenomes</taxon>
    </lineage>
</organism>
<accession>A0A0F9GS20</accession>
<name>A0A0F9GS20_9ZZZZ</name>
<reference evidence="1" key="1">
    <citation type="journal article" date="2015" name="Nature">
        <title>Complex archaea that bridge the gap between prokaryotes and eukaryotes.</title>
        <authorList>
            <person name="Spang A."/>
            <person name="Saw J.H."/>
            <person name="Jorgensen S.L."/>
            <person name="Zaremba-Niedzwiedzka K."/>
            <person name="Martijn J."/>
            <person name="Lind A.E."/>
            <person name="van Eijk R."/>
            <person name="Schleper C."/>
            <person name="Guy L."/>
            <person name="Ettema T.J."/>
        </authorList>
    </citation>
    <scope>NUCLEOTIDE SEQUENCE</scope>
</reference>